<dbReference type="InterPro" id="IPR056990">
    <property type="entry name" value="VIN3-like_C"/>
</dbReference>
<evidence type="ECO:0000313" key="10">
    <source>
        <dbReference type="EMBL" id="KZV46964.1"/>
    </source>
</evidence>
<comment type="subcellular location">
    <subcellularLocation>
        <location evidence="1">Nucleus</location>
    </subcellularLocation>
</comment>
<keyword evidence="11" id="KW-1185">Reference proteome</keyword>
<evidence type="ECO:0000256" key="4">
    <source>
        <dbReference type="ARBA" id="ARBA00022833"/>
    </source>
</evidence>
<proteinExistence type="predicted"/>
<feature type="region of interest" description="Disordered" evidence="6">
    <location>
        <begin position="407"/>
        <end position="452"/>
    </location>
</feature>
<dbReference type="OrthoDB" id="600557at2759"/>
<dbReference type="GO" id="GO:0005634">
    <property type="term" value="C:nucleus"/>
    <property type="evidence" value="ECO:0007669"/>
    <property type="project" value="UniProtKB-SubCell"/>
</dbReference>
<keyword evidence="3" id="KW-0863">Zinc-finger</keyword>
<keyword evidence="4" id="KW-0862">Zinc</keyword>
<evidence type="ECO:0000259" key="7">
    <source>
        <dbReference type="Pfam" id="PF07227"/>
    </source>
</evidence>
<accession>A0A2Z7CQR0</accession>
<evidence type="ECO:0000256" key="5">
    <source>
        <dbReference type="ARBA" id="ARBA00023242"/>
    </source>
</evidence>
<dbReference type="Pfam" id="PF23376">
    <property type="entry name" value="Fn3_VIN3"/>
    <property type="match status" value="1"/>
</dbReference>
<dbReference type="Pfam" id="PF23380">
    <property type="entry name" value="VIN3_C"/>
    <property type="match status" value="1"/>
</dbReference>
<dbReference type="Proteomes" id="UP000250235">
    <property type="component" value="Unassembled WGS sequence"/>
</dbReference>
<dbReference type="GO" id="GO:0040029">
    <property type="term" value="P:epigenetic regulation of gene expression"/>
    <property type="evidence" value="ECO:0007669"/>
    <property type="project" value="InterPro"/>
</dbReference>
<evidence type="ECO:0000259" key="9">
    <source>
        <dbReference type="Pfam" id="PF23380"/>
    </source>
</evidence>
<dbReference type="InterPro" id="IPR044514">
    <property type="entry name" value="VIN3-like"/>
</dbReference>
<protein>
    <submittedName>
        <fullName evidence="10">Uncharacterized protein</fullName>
    </submittedName>
</protein>
<dbReference type="GO" id="GO:0008270">
    <property type="term" value="F:zinc ion binding"/>
    <property type="evidence" value="ECO:0007669"/>
    <property type="project" value="UniProtKB-KW"/>
</dbReference>
<feature type="domain" description="VIN3-like fibronectin type-III" evidence="8">
    <location>
        <begin position="310"/>
        <end position="397"/>
    </location>
</feature>
<dbReference type="InterPro" id="IPR058585">
    <property type="entry name" value="Fn3_VIN3"/>
</dbReference>
<keyword evidence="2" id="KW-0479">Metal-binding</keyword>
<feature type="domain" description="Oberon-like PHD finger" evidence="7">
    <location>
        <begin position="113"/>
        <end position="233"/>
    </location>
</feature>
<evidence type="ECO:0000313" key="11">
    <source>
        <dbReference type="Proteomes" id="UP000250235"/>
    </source>
</evidence>
<dbReference type="PANTHER" id="PTHR46286:SF2">
    <property type="entry name" value="VIN3-LIKE PROTEIN 2"/>
    <property type="match status" value="1"/>
</dbReference>
<evidence type="ECO:0000256" key="3">
    <source>
        <dbReference type="ARBA" id="ARBA00022771"/>
    </source>
</evidence>
<organism evidence="10 11">
    <name type="scientific">Dorcoceras hygrometricum</name>
    <dbReference type="NCBI Taxonomy" id="472368"/>
    <lineage>
        <taxon>Eukaryota</taxon>
        <taxon>Viridiplantae</taxon>
        <taxon>Streptophyta</taxon>
        <taxon>Embryophyta</taxon>
        <taxon>Tracheophyta</taxon>
        <taxon>Spermatophyta</taxon>
        <taxon>Magnoliopsida</taxon>
        <taxon>eudicotyledons</taxon>
        <taxon>Gunneridae</taxon>
        <taxon>Pentapetalae</taxon>
        <taxon>asterids</taxon>
        <taxon>lamiids</taxon>
        <taxon>Lamiales</taxon>
        <taxon>Gesneriaceae</taxon>
        <taxon>Didymocarpoideae</taxon>
        <taxon>Trichosporeae</taxon>
        <taxon>Loxocarpinae</taxon>
        <taxon>Dorcoceras</taxon>
    </lineage>
</organism>
<dbReference type="GO" id="GO:0010048">
    <property type="term" value="P:vernalization response"/>
    <property type="evidence" value="ECO:0007669"/>
    <property type="project" value="InterPro"/>
</dbReference>
<feature type="domain" description="VIN3-like C-terminal" evidence="9">
    <location>
        <begin position="577"/>
        <end position="645"/>
    </location>
</feature>
<gene>
    <name evidence="10" type="ORF">F511_35505</name>
</gene>
<evidence type="ECO:0000256" key="1">
    <source>
        <dbReference type="ARBA" id="ARBA00004123"/>
    </source>
</evidence>
<evidence type="ECO:0000259" key="8">
    <source>
        <dbReference type="Pfam" id="PF23376"/>
    </source>
</evidence>
<dbReference type="AlphaFoldDB" id="A0A2Z7CQR0"/>
<dbReference type="CDD" id="cd15521">
    <property type="entry name" value="PHD_VIN3_plant"/>
    <property type="match status" value="1"/>
</dbReference>
<feature type="compositionally biased region" description="Polar residues" evidence="6">
    <location>
        <begin position="407"/>
        <end position="432"/>
    </location>
</feature>
<sequence>MEQKRELVYELSKWSDGASDMLQAWSRQEILQVLCAELGKERKYTGLTKSKIIEQLLKIVNEKKALGLGTAYVLETDKSLENGERTPKRQKKSDYPNCLPVITDACLENTIYCKNSACKAKLYSDDSFCKRCSCCICRQYDDNKDPSLWLICNSDPPFLGVACSMSCHLECALRHEKSGISKDRQGKGLDGSFRCVSCGKVNDLLGSWRKQLVVARDTRRVDILCYRLSLGQKMLDGTKLYQNLYEIVNGMVKKLGEEVGPLTGLPVKKARGIVNRLSSGPEIQRLCSFGVESLDLILSNRVSYTPEKLVKFEDLHASSVTVILGSDEWSLKNVSSYTLWHRKIDDAEYPLEPTCRLFEPKIKFLLSGLAPSTHYILKVVPHVTGREAGFCELQFQTRNSQDEVLNLNSTSSEVERSQSPATNYSSLSNPSSVEDETNNENRRENYPPFCVNTDKTATTNLLHEKEAMEDVISFLDEDPMGSDNALNIRNKELPSVQMVEETRCDNGSKTPRRTSLECVPYVDSSETGLPITPSKMENMKDVNGRSNRTKINEKDVETAFKKRSGETGDEESNGLGDKEFEYYVKVIRWLECEGHIDKEFRQKFLTWYGMRATSREVRVMKVFIDTFIEDPPSLAGQLVDTFNEVSNKRCAAVPSGFCMKLWH</sequence>
<dbReference type="EMBL" id="KQ995347">
    <property type="protein sequence ID" value="KZV46964.1"/>
    <property type="molecule type" value="Genomic_DNA"/>
</dbReference>
<evidence type="ECO:0000256" key="6">
    <source>
        <dbReference type="SAM" id="MobiDB-lite"/>
    </source>
</evidence>
<reference evidence="10 11" key="1">
    <citation type="journal article" date="2015" name="Proc. Natl. Acad. Sci. U.S.A.">
        <title>The resurrection genome of Boea hygrometrica: A blueprint for survival of dehydration.</title>
        <authorList>
            <person name="Xiao L."/>
            <person name="Yang G."/>
            <person name="Zhang L."/>
            <person name="Yang X."/>
            <person name="Zhao S."/>
            <person name="Ji Z."/>
            <person name="Zhou Q."/>
            <person name="Hu M."/>
            <person name="Wang Y."/>
            <person name="Chen M."/>
            <person name="Xu Y."/>
            <person name="Jin H."/>
            <person name="Xiao X."/>
            <person name="Hu G."/>
            <person name="Bao F."/>
            <person name="Hu Y."/>
            <person name="Wan P."/>
            <person name="Li L."/>
            <person name="Deng X."/>
            <person name="Kuang T."/>
            <person name="Xiang C."/>
            <person name="Zhu J.K."/>
            <person name="Oliver M.J."/>
            <person name="He Y."/>
        </authorList>
    </citation>
    <scope>NUCLEOTIDE SEQUENCE [LARGE SCALE GENOMIC DNA]</scope>
    <source>
        <strain evidence="11">cv. XS01</strain>
    </source>
</reference>
<evidence type="ECO:0000256" key="2">
    <source>
        <dbReference type="ARBA" id="ARBA00022723"/>
    </source>
</evidence>
<name>A0A2Z7CQR0_9LAMI</name>
<keyword evidence="5" id="KW-0539">Nucleus</keyword>
<dbReference type="Pfam" id="PF07227">
    <property type="entry name" value="PHD_Oberon"/>
    <property type="match status" value="1"/>
</dbReference>
<dbReference type="PANTHER" id="PTHR46286">
    <property type="entry name" value="VIN3-LIKE PROTEIN 2-RELATED"/>
    <property type="match status" value="1"/>
</dbReference>
<dbReference type="InterPro" id="IPR032881">
    <property type="entry name" value="Oberon-like_PHD"/>
</dbReference>